<evidence type="ECO:0000256" key="6">
    <source>
        <dbReference type="RuleBase" id="RU004524"/>
    </source>
</evidence>
<keyword evidence="2 4" id="KW-0687">Ribonucleoprotein</keyword>
<evidence type="ECO:0000256" key="3">
    <source>
        <dbReference type="ARBA" id="ARBA00064542"/>
    </source>
</evidence>
<dbReference type="PANTHER" id="PTHR23321">
    <property type="entry name" value="RIBOSOMAL PROTEIN S15, BACTERIAL AND ORGANELLAR"/>
    <property type="match status" value="1"/>
</dbReference>
<organism evidence="7">
    <name type="scientific">candidate division WOR-3 bacterium</name>
    <dbReference type="NCBI Taxonomy" id="2052148"/>
    <lineage>
        <taxon>Bacteria</taxon>
        <taxon>Bacteria division WOR-3</taxon>
    </lineage>
</organism>
<evidence type="ECO:0000313" key="7">
    <source>
        <dbReference type="EMBL" id="HEN27767.1"/>
    </source>
</evidence>
<evidence type="ECO:0000256" key="5">
    <source>
        <dbReference type="RuleBase" id="RU003919"/>
    </source>
</evidence>
<dbReference type="PROSITE" id="PS00362">
    <property type="entry name" value="RIBOSOMAL_S15"/>
    <property type="match status" value="1"/>
</dbReference>
<reference evidence="7" key="1">
    <citation type="journal article" date="2020" name="mSystems">
        <title>Genome- and Community-Level Interaction Insights into Carbon Utilization and Element Cycling Functions of Hydrothermarchaeota in Hydrothermal Sediment.</title>
        <authorList>
            <person name="Zhou Z."/>
            <person name="Liu Y."/>
            <person name="Xu W."/>
            <person name="Pan J."/>
            <person name="Luo Z.H."/>
            <person name="Li M."/>
        </authorList>
    </citation>
    <scope>NUCLEOTIDE SEQUENCE [LARGE SCALE GENOMIC DNA]</scope>
    <source>
        <strain evidence="7">SpSt-34</strain>
        <strain evidence="8">SpSt-69</strain>
    </source>
</reference>
<proteinExistence type="inferred from homology"/>
<name>A0A7C2K262_UNCW3</name>
<dbReference type="AlphaFoldDB" id="A0A7C2K262"/>
<keyword evidence="1 4" id="KW-0689">Ribosomal protein</keyword>
<comment type="function">
    <text evidence="4">Forms an intersubunit bridge (bridge B4) with the 23S rRNA of the 50S subunit in the ribosome.</text>
</comment>
<dbReference type="Gene3D" id="6.10.250.3130">
    <property type="match status" value="1"/>
</dbReference>
<comment type="subunit">
    <text evidence="3 4">Part of the 30S ribosomal subunit. Forms a bridge to the 50S subunit in the 70S ribosome, contacting the 23S rRNA.</text>
</comment>
<dbReference type="InterPro" id="IPR005290">
    <property type="entry name" value="Ribosomal_uS15_bac-type"/>
</dbReference>
<evidence type="ECO:0000256" key="1">
    <source>
        <dbReference type="ARBA" id="ARBA00022980"/>
    </source>
</evidence>
<dbReference type="HAMAP" id="MF_01343_B">
    <property type="entry name" value="Ribosomal_uS15_B"/>
    <property type="match status" value="1"/>
</dbReference>
<dbReference type="FunFam" id="1.10.287.10:FF:000002">
    <property type="entry name" value="30S ribosomal protein S15"/>
    <property type="match status" value="1"/>
</dbReference>
<evidence type="ECO:0000256" key="4">
    <source>
        <dbReference type="HAMAP-Rule" id="MF_01343"/>
    </source>
</evidence>
<evidence type="ECO:0000256" key="2">
    <source>
        <dbReference type="ARBA" id="ARBA00023274"/>
    </source>
</evidence>
<dbReference type="SUPFAM" id="SSF47060">
    <property type="entry name" value="S15/NS1 RNA-binding domain"/>
    <property type="match status" value="1"/>
</dbReference>
<dbReference type="CDD" id="cd00353">
    <property type="entry name" value="Ribosomal_S15p_S13e"/>
    <property type="match status" value="1"/>
</dbReference>
<dbReference type="SMART" id="SM01387">
    <property type="entry name" value="Ribosomal_S15"/>
    <property type="match status" value="1"/>
</dbReference>
<evidence type="ECO:0000313" key="8">
    <source>
        <dbReference type="EMBL" id="HGL17845.1"/>
    </source>
</evidence>
<dbReference type="Gene3D" id="1.10.287.10">
    <property type="entry name" value="S15/NS1, RNA-binding"/>
    <property type="match status" value="1"/>
</dbReference>
<protein>
    <recommendedName>
        <fullName evidence="4">Small ribosomal subunit protein uS15</fullName>
    </recommendedName>
</protein>
<sequence>MTISKEEKEKIIKEWRKHEKDTGSVEVQIALLTKRINDLTEHLKVHRKDVHSRMGLIKMVGKRKRLLNYLRRENFARYTELIDKLGIRG</sequence>
<accession>A0A7C2K262</accession>
<dbReference type="InterPro" id="IPR000589">
    <property type="entry name" value="Ribosomal_uS15"/>
</dbReference>
<dbReference type="GO" id="GO:0022627">
    <property type="term" value="C:cytosolic small ribosomal subunit"/>
    <property type="evidence" value="ECO:0007669"/>
    <property type="project" value="TreeGrafter"/>
</dbReference>
<keyword evidence="4 6" id="KW-0694">RNA-binding</keyword>
<dbReference type="EMBL" id="DSOL01000111">
    <property type="protein sequence ID" value="HEN27767.1"/>
    <property type="molecule type" value="Genomic_DNA"/>
</dbReference>
<dbReference type="EMBL" id="DTDJ01000036">
    <property type="protein sequence ID" value="HGL17845.1"/>
    <property type="molecule type" value="Genomic_DNA"/>
</dbReference>
<dbReference type="NCBIfam" id="TIGR00952">
    <property type="entry name" value="S15_bact"/>
    <property type="match status" value="1"/>
</dbReference>
<dbReference type="InterPro" id="IPR009068">
    <property type="entry name" value="uS15_NS1_RNA-bd_sf"/>
</dbReference>
<comment type="similarity">
    <text evidence="4 5">Belongs to the universal ribosomal protein uS15 family.</text>
</comment>
<dbReference type="Pfam" id="PF00312">
    <property type="entry name" value="Ribosomal_S15"/>
    <property type="match status" value="1"/>
</dbReference>
<keyword evidence="4 6" id="KW-0699">rRNA-binding</keyword>
<dbReference type="PANTHER" id="PTHR23321:SF26">
    <property type="entry name" value="SMALL RIBOSOMAL SUBUNIT PROTEIN US15M"/>
    <property type="match status" value="1"/>
</dbReference>
<dbReference type="GO" id="GO:0006412">
    <property type="term" value="P:translation"/>
    <property type="evidence" value="ECO:0007669"/>
    <property type="project" value="UniProtKB-UniRule"/>
</dbReference>
<comment type="function">
    <text evidence="4 6">One of the primary rRNA binding proteins, it binds directly to 16S rRNA where it helps nucleate assembly of the platform of the 30S subunit by binding and bridging several RNA helices of the 16S rRNA.</text>
</comment>
<dbReference type="GO" id="GO:0003735">
    <property type="term" value="F:structural constituent of ribosome"/>
    <property type="evidence" value="ECO:0007669"/>
    <property type="project" value="InterPro"/>
</dbReference>
<comment type="caution">
    <text evidence="7">The sequence shown here is derived from an EMBL/GenBank/DDBJ whole genome shotgun (WGS) entry which is preliminary data.</text>
</comment>
<dbReference type="GO" id="GO:0019843">
    <property type="term" value="F:rRNA binding"/>
    <property type="evidence" value="ECO:0007669"/>
    <property type="project" value="UniProtKB-UniRule"/>
</dbReference>
<gene>
    <name evidence="4" type="primary">rpsO</name>
    <name evidence="7" type="ORF">ENQ77_03730</name>
    <name evidence="8" type="ORF">ENU66_05930</name>
</gene>